<proteinExistence type="predicted"/>
<keyword evidence="3" id="KW-1185">Reference proteome</keyword>
<sequence length="42" mass="4330">MGYLIAIAGGILLAMIIPGGFLGLLIIAVIYFLFGGKDTFGV</sequence>
<gene>
    <name evidence="2" type="ORF">AAIG11_07180</name>
</gene>
<dbReference type="Proteomes" id="UP001407405">
    <property type="component" value="Unassembled WGS sequence"/>
</dbReference>
<keyword evidence="1" id="KW-0472">Membrane</keyword>
<protein>
    <submittedName>
        <fullName evidence="2">Uncharacterized protein</fullName>
    </submittedName>
</protein>
<evidence type="ECO:0000313" key="2">
    <source>
        <dbReference type="EMBL" id="MEN1760248.1"/>
    </source>
</evidence>
<evidence type="ECO:0000313" key="3">
    <source>
        <dbReference type="Proteomes" id="UP001407405"/>
    </source>
</evidence>
<accession>A0ABU9VSV2</accession>
<name>A0ABU9VSV2_9CLOT</name>
<feature type="transmembrane region" description="Helical" evidence="1">
    <location>
        <begin position="6"/>
        <end position="34"/>
    </location>
</feature>
<dbReference type="RefSeq" id="WP_343185572.1">
    <property type="nucleotide sequence ID" value="NZ_JBCITM010000006.1"/>
</dbReference>
<comment type="caution">
    <text evidence="2">The sequence shown here is derived from an EMBL/GenBank/DDBJ whole genome shotgun (WGS) entry which is preliminary data.</text>
</comment>
<dbReference type="EMBL" id="JBCITM010000006">
    <property type="protein sequence ID" value="MEN1760248.1"/>
    <property type="molecule type" value="Genomic_DNA"/>
</dbReference>
<reference evidence="2 3" key="1">
    <citation type="submission" date="2024-04" db="EMBL/GenBank/DDBJ databases">
        <title>Genome sequencing and metabolic network reconstruction of aminoacids and betaine degradation by Anoxynatronum sibiricum.</title>
        <authorList>
            <person name="Detkova E.N."/>
            <person name="Boltjanskaja Y.V."/>
            <person name="Mardanov A.V."/>
            <person name="Kevbrin V."/>
        </authorList>
    </citation>
    <scope>NUCLEOTIDE SEQUENCE [LARGE SCALE GENOMIC DNA]</scope>
    <source>
        <strain evidence="2 3">Z-7981</strain>
    </source>
</reference>
<keyword evidence="1" id="KW-0812">Transmembrane</keyword>
<keyword evidence="1" id="KW-1133">Transmembrane helix</keyword>
<evidence type="ECO:0000256" key="1">
    <source>
        <dbReference type="SAM" id="Phobius"/>
    </source>
</evidence>
<organism evidence="2 3">
    <name type="scientific">Anoxynatronum sibiricum</name>
    <dbReference type="NCBI Taxonomy" id="210623"/>
    <lineage>
        <taxon>Bacteria</taxon>
        <taxon>Bacillati</taxon>
        <taxon>Bacillota</taxon>
        <taxon>Clostridia</taxon>
        <taxon>Eubacteriales</taxon>
        <taxon>Clostridiaceae</taxon>
        <taxon>Anoxynatronum</taxon>
    </lineage>
</organism>